<feature type="region of interest" description="Disordered" evidence="1">
    <location>
        <begin position="45"/>
        <end position="69"/>
    </location>
</feature>
<gene>
    <name evidence="2" type="ORF">OI25_3003</name>
</gene>
<sequence length="69" mass="7668">MPTPDVRTASNNLAIAYDRYNESYPCSALKCRSPGEYRQRKFTNLSETARPATQGQVQTSSLLLENQAG</sequence>
<name>A0AAU8T1A8_9BURK</name>
<protein>
    <submittedName>
        <fullName evidence="2">IS2 ORF2</fullName>
    </submittedName>
</protein>
<reference evidence="2 3" key="1">
    <citation type="journal article" date="2015" name="Genome Announc.">
        <title>Complete genome sequences for 59 burkholderia isolates, both pathogenic and near neighbor.</title>
        <authorList>
            <person name="Johnson S.L."/>
            <person name="Bishop-Lilly K.A."/>
            <person name="Ladner J.T."/>
            <person name="Daligault H.E."/>
            <person name="Davenport K.W."/>
            <person name="Jaissle J."/>
            <person name="Frey K.G."/>
            <person name="Koroleva G.I."/>
            <person name="Bruce D.C."/>
            <person name="Coyne S.R."/>
            <person name="Broomall S.M."/>
            <person name="Li P.E."/>
            <person name="Teshima H."/>
            <person name="Gibbons H.S."/>
            <person name="Palacios G.F."/>
            <person name="Rosenzweig C.N."/>
            <person name="Redden C.L."/>
            <person name="Xu Y."/>
            <person name="Minogue T.D."/>
            <person name="Chain P.S."/>
        </authorList>
    </citation>
    <scope>NUCLEOTIDE SEQUENCE [LARGE SCALE GENOMIC DNA]</scope>
    <source>
        <strain evidence="2 3">ATCC BAA-463</strain>
    </source>
</reference>
<dbReference type="KEGG" id="bfn:OI25_3003"/>
<accession>A0AAU8T1A8</accession>
<dbReference type="EMBL" id="CP010026">
    <property type="protein sequence ID" value="AJZ57472.1"/>
    <property type="molecule type" value="Genomic_DNA"/>
</dbReference>
<dbReference type="AlphaFoldDB" id="A0AAU8T1A8"/>
<proteinExistence type="predicted"/>
<evidence type="ECO:0000313" key="2">
    <source>
        <dbReference type="EMBL" id="AJZ57472.1"/>
    </source>
</evidence>
<organism evidence="2 3">
    <name type="scientific">Paraburkholderia fungorum</name>
    <dbReference type="NCBI Taxonomy" id="134537"/>
    <lineage>
        <taxon>Bacteria</taxon>
        <taxon>Pseudomonadati</taxon>
        <taxon>Pseudomonadota</taxon>
        <taxon>Betaproteobacteria</taxon>
        <taxon>Burkholderiales</taxon>
        <taxon>Burkholderiaceae</taxon>
        <taxon>Paraburkholderia</taxon>
    </lineage>
</organism>
<evidence type="ECO:0000313" key="3">
    <source>
        <dbReference type="Proteomes" id="UP000032614"/>
    </source>
</evidence>
<dbReference type="Proteomes" id="UP000032614">
    <property type="component" value="Chromosome 1"/>
</dbReference>
<evidence type="ECO:0000256" key="1">
    <source>
        <dbReference type="SAM" id="MobiDB-lite"/>
    </source>
</evidence>